<evidence type="ECO:0000313" key="10">
    <source>
        <dbReference type="Proteomes" id="UP000030748"/>
    </source>
</evidence>
<feature type="domain" description="Myb-like" evidence="8">
    <location>
        <begin position="329"/>
        <end position="393"/>
    </location>
</feature>
<evidence type="ECO:0000256" key="6">
    <source>
        <dbReference type="ARBA" id="ARBA00023242"/>
    </source>
</evidence>
<keyword evidence="3" id="KW-0805">Transcription regulation</keyword>
<evidence type="ECO:0000256" key="7">
    <source>
        <dbReference type="SAM" id="MobiDB-lite"/>
    </source>
</evidence>
<feature type="region of interest" description="Disordered" evidence="7">
    <location>
        <begin position="180"/>
        <end position="205"/>
    </location>
</feature>
<sequence>MLESSVFLENSGGGASGGSASDAAAVEFGNEGGGGEEEGSRNSGGKRWPREETLALLKIRSEMDTAFRDSNLKAPLWDEVSRKLGELGYNRNAKKCKEKFENIYKYHKRTKDGRSIRHKGKNYKFFDQLELLDSQFSVPSTPLSQIPSYATEMTQIATTLLPKPVTNLFQDFTIQSELMSDSTSTSSSSGKDSQGSSKKKKKKKKRKLEDYLEGLVKDILEKQGEMQNKFLEAVEKSQNDRMARTEAWLSQEMATIKRERQILAQERSTASAKDAYVLDFLKKITHQDLPITHISEILDPLFNNKPCDNNEQENAIVNVNSIGEKNSSSVQTSSSRWPKAEVESLILLKTDLDMQYEENGPKGPLWEEISACMKKLGFERSAKRCKEKWENINKYYKRVKDGNKKRPQDSKTCPYFSMLESIYANKSKKARNNDNNNNTDVSGGGCNLKPEQILMQMMGQVQQQNQEQLIRGEYDDGDSDRQEQEDDDVSGCDGYQVVAANNNNMS</sequence>
<dbReference type="Pfam" id="PF13837">
    <property type="entry name" value="Myb_DNA-bind_4"/>
    <property type="match status" value="2"/>
</dbReference>
<gene>
    <name evidence="9" type="ORF">MIMGU_mgv1a004878mg</name>
</gene>
<dbReference type="PhylomeDB" id="A0A022RSJ5"/>
<keyword evidence="6" id="KW-0539">Nucleus</keyword>
<protein>
    <recommendedName>
        <fullName evidence="8">Myb-like domain-containing protein</fullName>
    </recommendedName>
</protein>
<comment type="subcellular location">
    <subcellularLocation>
        <location evidence="1">Nucleus</location>
    </subcellularLocation>
</comment>
<reference evidence="9 10" key="1">
    <citation type="journal article" date="2013" name="Proc. Natl. Acad. Sci. U.S.A.">
        <title>Fine-scale variation in meiotic recombination in Mimulus inferred from population shotgun sequencing.</title>
        <authorList>
            <person name="Hellsten U."/>
            <person name="Wright K.M."/>
            <person name="Jenkins J."/>
            <person name="Shu S."/>
            <person name="Yuan Y."/>
            <person name="Wessler S.R."/>
            <person name="Schmutz J."/>
            <person name="Willis J.H."/>
            <person name="Rokhsar D.S."/>
        </authorList>
    </citation>
    <scope>NUCLEOTIDE SEQUENCE [LARGE SCALE GENOMIC DNA]</scope>
    <source>
        <strain evidence="10">cv. DUN x IM62</strain>
    </source>
</reference>
<dbReference type="KEGG" id="egt:105951111"/>
<dbReference type="SMART" id="SM00717">
    <property type="entry name" value="SANT"/>
    <property type="match status" value="2"/>
</dbReference>
<keyword evidence="2" id="KW-0677">Repeat</keyword>
<keyword evidence="4" id="KW-0238">DNA-binding</keyword>
<organism evidence="9 10">
    <name type="scientific">Erythranthe guttata</name>
    <name type="common">Yellow monkey flower</name>
    <name type="synonym">Mimulus guttatus</name>
    <dbReference type="NCBI Taxonomy" id="4155"/>
    <lineage>
        <taxon>Eukaryota</taxon>
        <taxon>Viridiplantae</taxon>
        <taxon>Streptophyta</taxon>
        <taxon>Embryophyta</taxon>
        <taxon>Tracheophyta</taxon>
        <taxon>Spermatophyta</taxon>
        <taxon>Magnoliopsida</taxon>
        <taxon>eudicotyledons</taxon>
        <taxon>Gunneridae</taxon>
        <taxon>Pentapetalae</taxon>
        <taxon>asterids</taxon>
        <taxon>lamiids</taxon>
        <taxon>Lamiales</taxon>
        <taxon>Phrymaceae</taxon>
        <taxon>Erythranthe</taxon>
    </lineage>
</organism>
<evidence type="ECO:0000259" key="8">
    <source>
        <dbReference type="PROSITE" id="PS50090"/>
    </source>
</evidence>
<dbReference type="GO" id="GO:0003677">
    <property type="term" value="F:DNA binding"/>
    <property type="evidence" value="ECO:0007669"/>
    <property type="project" value="UniProtKB-KW"/>
</dbReference>
<evidence type="ECO:0000256" key="1">
    <source>
        <dbReference type="ARBA" id="ARBA00004123"/>
    </source>
</evidence>
<evidence type="ECO:0000256" key="2">
    <source>
        <dbReference type="ARBA" id="ARBA00022737"/>
    </source>
</evidence>
<dbReference type="FunFam" id="1.10.10.60:FF:000061">
    <property type="entry name" value="Trihelix transcription factor GT-2"/>
    <property type="match status" value="1"/>
</dbReference>
<dbReference type="PANTHER" id="PTHR21654:SF14">
    <property type="entry name" value="TRIHELIX TRANSCRIPTION FACTOR GTL1-LIKE"/>
    <property type="match status" value="1"/>
</dbReference>
<feature type="region of interest" description="Disordered" evidence="7">
    <location>
        <begin position="1"/>
        <end position="49"/>
    </location>
</feature>
<dbReference type="GO" id="GO:0005634">
    <property type="term" value="C:nucleus"/>
    <property type="evidence" value="ECO:0007669"/>
    <property type="project" value="UniProtKB-SubCell"/>
</dbReference>
<dbReference type="InterPro" id="IPR001005">
    <property type="entry name" value="SANT/Myb"/>
</dbReference>
<dbReference type="GO" id="GO:0006355">
    <property type="term" value="P:regulation of DNA-templated transcription"/>
    <property type="evidence" value="ECO:0007669"/>
    <property type="project" value="UniProtKB-ARBA"/>
</dbReference>
<dbReference type="AlphaFoldDB" id="A0A022RSJ5"/>
<dbReference type="PANTHER" id="PTHR21654">
    <property type="entry name" value="FI21293P1"/>
    <property type="match status" value="1"/>
</dbReference>
<proteinExistence type="predicted"/>
<dbReference type="FunFam" id="1.10.10.60:FF:000092">
    <property type="entry name" value="Trihelix transcription factor GT-2"/>
    <property type="match status" value="1"/>
</dbReference>
<dbReference type="Gene3D" id="1.10.10.60">
    <property type="entry name" value="Homeodomain-like"/>
    <property type="match status" value="2"/>
</dbReference>
<dbReference type="InterPro" id="IPR044822">
    <property type="entry name" value="Myb_DNA-bind_4"/>
</dbReference>
<dbReference type="eggNOG" id="KOG4282">
    <property type="taxonomic scope" value="Eukaryota"/>
</dbReference>
<evidence type="ECO:0000256" key="5">
    <source>
        <dbReference type="ARBA" id="ARBA00023163"/>
    </source>
</evidence>
<feature type="region of interest" description="Disordered" evidence="7">
    <location>
        <begin position="427"/>
        <end position="448"/>
    </location>
</feature>
<dbReference type="OrthoDB" id="691673at2759"/>
<feature type="compositionally biased region" description="Low complexity" evidence="7">
    <location>
        <begin position="180"/>
        <end position="196"/>
    </location>
</feature>
<keyword evidence="5" id="KW-0804">Transcription</keyword>
<evidence type="ECO:0000256" key="4">
    <source>
        <dbReference type="ARBA" id="ARBA00023125"/>
    </source>
</evidence>
<evidence type="ECO:0000313" key="9">
    <source>
        <dbReference type="EMBL" id="EYU43477.1"/>
    </source>
</evidence>
<accession>A0A022RSJ5</accession>
<dbReference type="OMA" id="NKYFKRM"/>
<dbReference type="STRING" id="4155.A0A022RSJ5"/>
<dbReference type="PROSITE" id="PS50090">
    <property type="entry name" value="MYB_LIKE"/>
    <property type="match status" value="2"/>
</dbReference>
<dbReference type="EMBL" id="KI630253">
    <property type="protein sequence ID" value="EYU43477.1"/>
    <property type="molecule type" value="Genomic_DNA"/>
</dbReference>
<evidence type="ECO:0000256" key="3">
    <source>
        <dbReference type="ARBA" id="ARBA00023015"/>
    </source>
</evidence>
<dbReference type="Proteomes" id="UP000030748">
    <property type="component" value="Unassembled WGS sequence"/>
</dbReference>
<feature type="region of interest" description="Disordered" evidence="7">
    <location>
        <begin position="474"/>
        <end position="506"/>
    </location>
</feature>
<name>A0A022RSJ5_ERYGU</name>
<keyword evidence="10" id="KW-1185">Reference proteome</keyword>
<feature type="domain" description="Myb-like" evidence="8">
    <location>
        <begin position="40"/>
        <end position="104"/>
    </location>
</feature>
<dbReference type="CDD" id="cd12203">
    <property type="entry name" value="GT1"/>
    <property type="match status" value="2"/>
</dbReference>